<comment type="caution">
    <text evidence="1">The sequence shown here is derived from an EMBL/GenBank/DDBJ whole genome shotgun (WGS) entry which is preliminary data.</text>
</comment>
<evidence type="ECO:0008006" key="3">
    <source>
        <dbReference type="Google" id="ProtNLM"/>
    </source>
</evidence>
<proteinExistence type="predicted"/>
<dbReference type="EMBL" id="LUUJ01000139">
    <property type="protein sequence ID" value="OAI10161.1"/>
    <property type="molecule type" value="Genomic_DNA"/>
</dbReference>
<evidence type="ECO:0000313" key="2">
    <source>
        <dbReference type="Proteomes" id="UP000077857"/>
    </source>
</evidence>
<dbReference type="Proteomes" id="UP000077857">
    <property type="component" value="Unassembled WGS sequence"/>
</dbReference>
<accession>A0A177MX12</accession>
<reference evidence="1 2" key="1">
    <citation type="submission" date="2016-03" db="EMBL/GenBank/DDBJ databases">
        <authorList>
            <person name="Ploux O."/>
        </authorList>
    </citation>
    <scope>NUCLEOTIDE SEQUENCE [LARGE SCALE GENOMIC DNA]</scope>
    <source>
        <strain evidence="1 2">R-45378</strain>
    </source>
</reference>
<gene>
    <name evidence="1" type="ORF">A1507_22025</name>
</gene>
<sequence length="296" mass="31260">MLIRSNFTGTINNTGQSTLKEQMTGGYYGNSLWRNLAGSYLTLKDESAYLTGTTSATLVNESGAEVKKAGAGVSSIEWDIVNGGNIRIESGGLSISGDVSGTGSIQADANTSLHIYSNEFQIHTLTLDPTANLDFRGSRLEVTNFNGNFAQQSGTYSPGASPAISTLDGNYSMTNGSIFEVELAGSIPGQFDQLTVTGNVDLVHGQLSVALLNGFTVNNGQHFDFMIVDGILNGTFLNLAEGALVGNFGTDVFITYRAGDGNDIALYTAPVPVPPAFWLMTSSLLGLVSLSRRKRA</sequence>
<name>A0A177MX12_9GAMM</name>
<evidence type="ECO:0000313" key="1">
    <source>
        <dbReference type="EMBL" id="OAI10161.1"/>
    </source>
</evidence>
<protein>
    <recommendedName>
        <fullName evidence="3">PEP-CTERM protein-sorting domain-containing protein</fullName>
    </recommendedName>
</protein>
<organism evidence="1 2">
    <name type="scientific">Methylomonas koyamae</name>
    <dbReference type="NCBI Taxonomy" id="702114"/>
    <lineage>
        <taxon>Bacteria</taxon>
        <taxon>Pseudomonadati</taxon>
        <taxon>Pseudomonadota</taxon>
        <taxon>Gammaproteobacteria</taxon>
        <taxon>Methylococcales</taxon>
        <taxon>Methylococcaceae</taxon>
        <taxon>Methylomonas</taxon>
    </lineage>
</organism>
<dbReference type="AlphaFoldDB" id="A0A177MX12"/>